<feature type="compositionally biased region" description="Basic and acidic residues" evidence="5">
    <location>
        <begin position="348"/>
        <end position="359"/>
    </location>
</feature>
<feature type="compositionally biased region" description="Low complexity" evidence="5">
    <location>
        <begin position="49"/>
        <end position="58"/>
    </location>
</feature>
<feature type="domain" description="OmpA-like" evidence="6">
    <location>
        <begin position="604"/>
        <end position="724"/>
    </location>
</feature>
<dbReference type="InterPro" id="IPR050330">
    <property type="entry name" value="Bact_OuterMem_StrucFunc"/>
</dbReference>
<dbReference type="InterPro" id="IPR036737">
    <property type="entry name" value="OmpA-like_sf"/>
</dbReference>
<evidence type="ECO:0000259" key="6">
    <source>
        <dbReference type="PROSITE" id="PS51123"/>
    </source>
</evidence>
<gene>
    <name evidence="7" type="ordered locus">Rsph17025_0330</name>
</gene>
<dbReference type="CDD" id="cd07185">
    <property type="entry name" value="OmpA_C-like"/>
    <property type="match status" value="1"/>
</dbReference>
<dbReference type="KEGG" id="rsq:Rsph17025_0330"/>
<dbReference type="HOGENOM" id="CLU_021407_0_0_5"/>
<dbReference type="InterPro" id="IPR006665">
    <property type="entry name" value="OmpA-like"/>
</dbReference>
<dbReference type="EMBL" id="CP000661">
    <property type="protein sequence ID" value="ABP69236.1"/>
    <property type="molecule type" value="Genomic_DNA"/>
</dbReference>
<evidence type="ECO:0000256" key="2">
    <source>
        <dbReference type="ARBA" id="ARBA00023136"/>
    </source>
</evidence>
<dbReference type="AlphaFoldDB" id="A4WPC2"/>
<feature type="compositionally biased region" description="Low complexity" evidence="5">
    <location>
        <begin position="371"/>
        <end position="390"/>
    </location>
</feature>
<dbReference type="SUPFAM" id="SSF103088">
    <property type="entry name" value="OmpA-like"/>
    <property type="match status" value="1"/>
</dbReference>
<protein>
    <submittedName>
        <fullName evidence="7">OmpA/MotB domain protein</fullName>
    </submittedName>
</protein>
<feature type="compositionally biased region" description="Acidic residues" evidence="5">
    <location>
        <begin position="186"/>
        <end position="200"/>
    </location>
</feature>
<comment type="subcellular location">
    <subcellularLocation>
        <location evidence="1">Cell outer membrane</location>
    </subcellularLocation>
</comment>
<name>A4WPC2_CERS5</name>
<feature type="region of interest" description="Disordered" evidence="5">
    <location>
        <begin position="17"/>
        <end position="435"/>
    </location>
</feature>
<feature type="compositionally biased region" description="Basic and acidic residues" evidence="5">
    <location>
        <begin position="315"/>
        <end position="330"/>
    </location>
</feature>
<feature type="compositionally biased region" description="Basic and acidic residues" evidence="5">
    <location>
        <begin position="391"/>
        <end position="434"/>
    </location>
</feature>
<keyword evidence="3" id="KW-0998">Cell outer membrane</keyword>
<evidence type="ECO:0000256" key="3">
    <source>
        <dbReference type="ARBA" id="ARBA00023237"/>
    </source>
</evidence>
<sequence>MALSTFQPLPLVAQEDAAARCAANPEDCPPGLEPAEDGEAPAGQDAPEEGSAAGAEPAPDAEAEAEPAAAAEEAPPADAEATGQADAAEPAGAAVDTADEPAGQAARPVEPAPDSDAADRPVAAEPDGAEAEGAETEAEAERSGISRILNGPEEAAPAGEEAGPAEAEQAGEEAPPAEGAARSPDAPEDAAADAEPTGEPDQERAVEREAAPDADELRRRLEADAEPPVDAAPDEGQDGAAATAGATAAGEDDGAAETAPETGASSEAEGEVEGAGQPDGEAEAADLEDGAPGAEADRAATQDDGDATGGGVDRAGAKADGEAEAARTEADEGAAAESDQTTAETEEAERSPADQEEARSLLSRILESEEAGAGAVAAAAASADDAGDAAGEAREAAGRAEEITEDNSRSSDEEFRTLLDGSRERSDSESDRDSGLSNFEKFGLLALGGLAVGAMLNNRDEVVSNSGDRVVVQRSDGTYSVLKDDDTLLRRPGSEVVTQSFDDGSTRAVVTRADGTQIVTIRDGAGRVLRRTAIDRDGREVRLIDDLAPVERVDVSRLPEPAPGFSFVETTNGRELRQALEQARSRTLDRTYSLRQIREYREVRALAPAIDVDQITFATGSAAIDPGQAERLAVLGQTIADMVAERPGEVFLIEGHTDAVGDEASNLALSDRRAESVALALSEYFDVPPENMVVQGYGEGDLRIDTDGPEQRNRRVAVRLITPLMRTASN</sequence>
<feature type="compositionally biased region" description="Low complexity" evidence="5">
    <location>
        <begin position="151"/>
        <end position="184"/>
    </location>
</feature>
<feature type="compositionally biased region" description="Acidic residues" evidence="5">
    <location>
        <begin position="280"/>
        <end position="289"/>
    </location>
</feature>
<dbReference type="Gene3D" id="3.30.1330.60">
    <property type="entry name" value="OmpA-like domain"/>
    <property type="match status" value="1"/>
</dbReference>
<evidence type="ECO:0000313" key="7">
    <source>
        <dbReference type="EMBL" id="ABP69236.1"/>
    </source>
</evidence>
<accession>A4WPC2</accession>
<feature type="compositionally biased region" description="Low complexity" evidence="5">
    <location>
        <begin position="238"/>
        <end position="249"/>
    </location>
</feature>
<dbReference type="Pfam" id="PF00691">
    <property type="entry name" value="OmpA"/>
    <property type="match status" value="1"/>
</dbReference>
<feature type="compositionally biased region" description="Acidic residues" evidence="5">
    <location>
        <begin position="127"/>
        <end position="138"/>
    </location>
</feature>
<feature type="compositionally biased region" description="Low complexity" evidence="5">
    <location>
        <begin position="66"/>
        <end position="96"/>
    </location>
</feature>
<feature type="compositionally biased region" description="Basic and acidic residues" evidence="5">
    <location>
        <begin position="201"/>
        <end position="223"/>
    </location>
</feature>
<proteinExistence type="predicted"/>
<dbReference type="eggNOG" id="COG2885">
    <property type="taxonomic scope" value="Bacteria"/>
</dbReference>
<feature type="compositionally biased region" description="Acidic residues" evidence="5">
    <location>
        <begin position="224"/>
        <end position="237"/>
    </location>
</feature>
<evidence type="ECO:0000256" key="5">
    <source>
        <dbReference type="SAM" id="MobiDB-lite"/>
    </source>
</evidence>
<dbReference type="STRING" id="349102.Rsph17025_0330"/>
<evidence type="ECO:0000256" key="4">
    <source>
        <dbReference type="PROSITE-ProRule" id="PRU00473"/>
    </source>
</evidence>
<keyword evidence="2 4" id="KW-0472">Membrane</keyword>
<evidence type="ECO:0000256" key="1">
    <source>
        <dbReference type="ARBA" id="ARBA00004442"/>
    </source>
</evidence>
<dbReference type="PANTHER" id="PTHR30329:SF21">
    <property type="entry name" value="LIPOPROTEIN YIAD-RELATED"/>
    <property type="match status" value="1"/>
</dbReference>
<dbReference type="GO" id="GO:0009279">
    <property type="term" value="C:cell outer membrane"/>
    <property type="evidence" value="ECO:0007669"/>
    <property type="project" value="UniProtKB-SubCell"/>
</dbReference>
<dbReference type="InterPro" id="IPR006664">
    <property type="entry name" value="OMP_bac"/>
</dbReference>
<dbReference type="PRINTS" id="PR01021">
    <property type="entry name" value="OMPADOMAIN"/>
</dbReference>
<feature type="compositionally biased region" description="Low complexity" evidence="5">
    <location>
        <begin position="256"/>
        <end position="267"/>
    </location>
</feature>
<organism evidence="7">
    <name type="scientific">Cereibacter sphaeroides (strain ATCC 17025 / ATH 2.4.3)</name>
    <name type="common">Rhodobacter sphaeroides</name>
    <dbReference type="NCBI Taxonomy" id="349102"/>
    <lineage>
        <taxon>Bacteria</taxon>
        <taxon>Pseudomonadati</taxon>
        <taxon>Pseudomonadota</taxon>
        <taxon>Alphaproteobacteria</taxon>
        <taxon>Rhodobacterales</taxon>
        <taxon>Paracoccaceae</taxon>
        <taxon>Cereibacter</taxon>
    </lineage>
</organism>
<reference evidence="7" key="1">
    <citation type="submission" date="2007-04" db="EMBL/GenBank/DDBJ databases">
        <title>Complete sequence of chromosome of Rhodobacter sphaeroides ATCC 17025.</title>
        <authorList>
            <consortium name="US DOE Joint Genome Institute"/>
            <person name="Copeland A."/>
            <person name="Lucas S."/>
            <person name="Lapidus A."/>
            <person name="Barry K."/>
            <person name="Detter J.C."/>
            <person name="Glavina del Rio T."/>
            <person name="Hammon N."/>
            <person name="Israni S."/>
            <person name="Dalin E."/>
            <person name="Tice H."/>
            <person name="Pitluck S."/>
            <person name="Chertkov O."/>
            <person name="Brettin T."/>
            <person name="Bruce D."/>
            <person name="Han C."/>
            <person name="Schmutz J."/>
            <person name="Larimer F."/>
            <person name="Land M."/>
            <person name="Hauser L."/>
            <person name="Kyrpides N."/>
            <person name="Kim E."/>
            <person name="Richardson P."/>
            <person name="Mackenzie C."/>
            <person name="Choudhary M."/>
            <person name="Donohue T.J."/>
            <person name="Kaplan S."/>
        </authorList>
    </citation>
    <scope>NUCLEOTIDE SEQUENCE [LARGE SCALE GENOMIC DNA]</scope>
    <source>
        <strain evidence="7">ATCC 17025</strain>
    </source>
</reference>
<dbReference type="PROSITE" id="PS51123">
    <property type="entry name" value="OMPA_2"/>
    <property type="match status" value="1"/>
</dbReference>
<dbReference type="PANTHER" id="PTHR30329">
    <property type="entry name" value="STATOR ELEMENT OF FLAGELLAR MOTOR COMPLEX"/>
    <property type="match status" value="1"/>
</dbReference>